<keyword evidence="1" id="KW-0479">Metal-binding</keyword>
<evidence type="ECO:0000256" key="1">
    <source>
        <dbReference type="ARBA" id="ARBA00022723"/>
    </source>
</evidence>
<gene>
    <name evidence="4" type="ORF">ON006_02190</name>
</gene>
<dbReference type="CDD" id="cd02209">
    <property type="entry name" value="cupin_XRE_C"/>
    <property type="match status" value="1"/>
</dbReference>
<dbReference type="InterPro" id="IPR013096">
    <property type="entry name" value="Cupin_2"/>
</dbReference>
<proteinExistence type="predicted"/>
<dbReference type="InterPro" id="IPR051610">
    <property type="entry name" value="GPI/OXD"/>
</dbReference>
<dbReference type="Pfam" id="PF07883">
    <property type="entry name" value="Cupin_2"/>
    <property type="match status" value="1"/>
</dbReference>
<organism evidence="4 5">
    <name type="scientific">Dyadobacter pollutisoli</name>
    <dbReference type="NCBI Taxonomy" id="2910158"/>
    <lineage>
        <taxon>Bacteria</taxon>
        <taxon>Pseudomonadati</taxon>
        <taxon>Bacteroidota</taxon>
        <taxon>Cytophagia</taxon>
        <taxon>Cytophagales</taxon>
        <taxon>Spirosomataceae</taxon>
        <taxon>Dyadobacter</taxon>
    </lineage>
</organism>
<evidence type="ECO:0000313" key="5">
    <source>
        <dbReference type="Proteomes" id="UP001164653"/>
    </source>
</evidence>
<dbReference type="Gene3D" id="2.60.120.10">
    <property type="entry name" value="Jelly Rolls"/>
    <property type="match status" value="1"/>
</dbReference>
<dbReference type="Proteomes" id="UP001164653">
    <property type="component" value="Chromosome"/>
</dbReference>
<dbReference type="InterPro" id="IPR011051">
    <property type="entry name" value="RmlC_Cupin_sf"/>
</dbReference>
<feature type="region of interest" description="Disordered" evidence="2">
    <location>
        <begin position="1"/>
        <end position="20"/>
    </location>
</feature>
<dbReference type="SUPFAM" id="SSF51182">
    <property type="entry name" value="RmlC-like cupins"/>
    <property type="match status" value="1"/>
</dbReference>
<dbReference type="InterPro" id="IPR014710">
    <property type="entry name" value="RmlC-like_jellyroll"/>
</dbReference>
<evidence type="ECO:0000259" key="3">
    <source>
        <dbReference type="Pfam" id="PF07883"/>
    </source>
</evidence>
<keyword evidence="5" id="KW-1185">Reference proteome</keyword>
<evidence type="ECO:0000256" key="2">
    <source>
        <dbReference type="SAM" id="MobiDB-lite"/>
    </source>
</evidence>
<feature type="domain" description="Cupin type-2" evidence="3">
    <location>
        <begin position="5"/>
        <end position="70"/>
    </location>
</feature>
<dbReference type="KEGG" id="dpf:ON006_02190"/>
<dbReference type="PANTHER" id="PTHR35848:SF6">
    <property type="entry name" value="CUPIN TYPE-2 DOMAIN-CONTAINING PROTEIN"/>
    <property type="match status" value="1"/>
</dbReference>
<evidence type="ECO:0000313" key="4">
    <source>
        <dbReference type="EMBL" id="WAC15393.1"/>
    </source>
</evidence>
<name>A0A9E8SNL9_9BACT</name>
<sequence>MECHVTTLNPGETSHPPHQHPEEEILIIKEGTVEALVNGQMKQVGAGSVIFQASNQMHSIRNVGTTPTTYHVFSWHSPGTMKK</sequence>
<feature type="compositionally biased region" description="Polar residues" evidence="2">
    <location>
        <begin position="1"/>
        <end position="12"/>
    </location>
</feature>
<reference evidence="4" key="1">
    <citation type="submission" date="2022-11" db="EMBL/GenBank/DDBJ databases">
        <title>Dyadobacter pollutisoli sp. nov., isolated from plastic dumped soil.</title>
        <authorList>
            <person name="Kim J.M."/>
            <person name="Kim K.R."/>
            <person name="Lee J.K."/>
            <person name="Hao L."/>
            <person name="Jeon C.O."/>
        </authorList>
    </citation>
    <scope>NUCLEOTIDE SEQUENCE</scope>
    <source>
        <strain evidence="4">U1</strain>
    </source>
</reference>
<dbReference type="PANTHER" id="PTHR35848">
    <property type="entry name" value="OXALATE-BINDING PROTEIN"/>
    <property type="match status" value="1"/>
</dbReference>
<dbReference type="GO" id="GO:0046872">
    <property type="term" value="F:metal ion binding"/>
    <property type="evidence" value="ECO:0007669"/>
    <property type="project" value="UniProtKB-KW"/>
</dbReference>
<accession>A0A9E8SNL9</accession>
<dbReference type="AlphaFoldDB" id="A0A9E8SNL9"/>
<protein>
    <submittedName>
        <fullName evidence="4">Cupin domain-containing protein</fullName>
    </submittedName>
</protein>
<dbReference type="EMBL" id="CP112998">
    <property type="protein sequence ID" value="WAC15393.1"/>
    <property type="molecule type" value="Genomic_DNA"/>
</dbReference>